<evidence type="ECO:0000256" key="1">
    <source>
        <dbReference type="ARBA" id="ARBA00005495"/>
    </source>
</evidence>
<dbReference type="OrthoDB" id="7159017at2"/>
<keyword evidence="3" id="KW-0862">Zinc</keyword>
<dbReference type="Gene3D" id="3.90.1590.10">
    <property type="entry name" value="glutathione-dependent formaldehyde- activating enzyme (gfa)"/>
    <property type="match status" value="1"/>
</dbReference>
<accession>A0A545TXS8</accession>
<dbReference type="InterPro" id="IPR011057">
    <property type="entry name" value="Mss4-like_sf"/>
</dbReference>
<evidence type="ECO:0000256" key="3">
    <source>
        <dbReference type="ARBA" id="ARBA00022833"/>
    </source>
</evidence>
<name>A0A545TXS8_9PROT</name>
<reference evidence="6 7" key="1">
    <citation type="submission" date="2019-06" db="EMBL/GenBank/DDBJ databases">
        <title>Whole genome sequence for Rhodospirillaceae sp. R148.</title>
        <authorList>
            <person name="Wang G."/>
        </authorList>
    </citation>
    <scope>NUCLEOTIDE SEQUENCE [LARGE SCALE GENOMIC DNA]</scope>
    <source>
        <strain evidence="6 7">R148</strain>
    </source>
</reference>
<keyword evidence="4" id="KW-0456">Lyase</keyword>
<dbReference type="Pfam" id="PF04828">
    <property type="entry name" value="GFA"/>
    <property type="match status" value="1"/>
</dbReference>
<comment type="caution">
    <text evidence="6">The sequence shown here is derived from an EMBL/GenBank/DDBJ whole genome shotgun (WGS) entry which is preliminary data.</text>
</comment>
<protein>
    <submittedName>
        <fullName evidence="6">GFA family protein</fullName>
    </submittedName>
</protein>
<dbReference type="Proteomes" id="UP000315252">
    <property type="component" value="Unassembled WGS sequence"/>
</dbReference>
<dbReference type="PANTHER" id="PTHR33337">
    <property type="entry name" value="GFA DOMAIN-CONTAINING PROTEIN"/>
    <property type="match status" value="1"/>
</dbReference>
<evidence type="ECO:0000313" key="6">
    <source>
        <dbReference type="EMBL" id="TQV81994.1"/>
    </source>
</evidence>
<dbReference type="GO" id="GO:0016846">
    <property type="term" value="F:carbon-sulfur lyase activity"/>
    <property type="evidence" value="ECO:0007669"/>
    <property type="project" value="InterPro"/>
</dbReference>
<dbReference type="SUPFAM" id="SSF51316">
    <property type="entry name" value="Mss4-like"/>
    <property type="match status" value="1"/>
</dbReference>
<dbReference type="InterPro" id="IPR006913">
    <property type="entry name" value="CENP-V/GFA"/>
</dbReference>
<comment type="similarity">
    <text evidence="1">Belongs to the Gfa family.</text>
</comment>
<dbReference type="AlphaFoldDB" id="A0A545TXS8"/>
<feature type="domain" description="CENP-V/GFA" evidence="5">
    <location>
        <begin position="7"/>
        <end position="131"/>
    </location>
</feature>
<dbReference type="EMBL" id="VHSH01000002">
    <property type="protein sequence ID" value="TQV81994.1"/>
    <property type="molecule type" value="Genomic_DNA"/>
</dbReference>
<keyword evidence="7" id="KW-1185">Reference proteome</keyword>
<proteinExistence type="inferred from homology"/>
<evidence type="ECO:0000256" key="4">
    <source>
        <dbReference type="ARBA" id="ARBA00023239"/>
    </source>
</evidence>
<evidence type="ECO:0000256" key="2">
    <source>
        <dbReference type="ARBA" id="ARBA00022723"/>
    </source>
</evidence>
<evidence type="ECO:0000313" key="7">
    <source>
        <dbReference type="Proteomes" id="UP000315252"/>
    </source>
</evidence>
<sequence>MNTMSKRRGHCLCGQVSFEYEGPENWCGHCHCESCRRNTSSAFTSFLGVPRTAASFTGRKPSVYVSSPGVRRSFCGNCGTPIAYETDQYPDEIHFYAASLEDPANFRPDFHVHFAECVSWADINDGLPRYDHSGDAES</sequence>
<dbReference type="PROSITE" id="PS51891">
    <property type="entry name" value="CENP_V_GFA"/>
    <property type="match status" value="1"/>
</dbReference>
<dbReference type="GO" id="GO:0046872">
    <property type="term" value="F:metal ion binding"/>
    <property type="evidence" value="ECO:0007669"/>
    <property type="project" value="UniProtKB-KW"/>
</dbReference>
<gene>
    <name evidence="6" type="ORF">FKG95_07110</name>
</gene>
<organism evidence="6 7">
    <name type="scientific">Denitrobaculum tricleocarpae</name>
    <dbReference type="NCBI Taxonomy" id="2591009"/>
    <lineage>
        <taxon>Bacteria</taxon>
        <taxon>Pseudomonadati</taxon>
        <taxon>Pseudomonadota</taxon>
        <taxon>Alphaproteobacteria</taxon>
        <taxon>Rhodospirillales</taxon>
        <taxon>Rhodospirillaceae</taxon>
        <taxon>Denitrobaculum</taxon>
    </lineage>
</organism>
<evidence type="ECO:0000259" key="5">
    <source>
        <dbReference type="PROSITE" id="PS51891"/>
    </source>
</evidence>
<dbReference type="PANTHER" id="PTHR33337:SF40">
    <property type="entry name" value="CENP-V_GFA DOMAIN-CONTAINING PROTEIN-RELATED"/>
    <property type="match status" value="1"/>
</dbReference>
<keyword evidence="2" id="KW-0479">Metal-binding</keyword>